<dbReference type="CDD" id="cd14789">
    <property type="entry name" value="Tiki"/>
    <property type="match status" value="1"/>
</dbReference>
<dbReference type="InterPro" id="IPR002816">
    <property type="entry name" value="TraB/PrgY/GumN_fam"/>
</dbReference>
<comment type="caution">
    <text evidence="1">The sequence shown here is derived from an EMBL/GenBank/DDBJ whole genome shotgun (WGS) entry which is preliminary data.</text>
</comment>
<evidence type="ECO:0000313" key="1">
    <source>
        <dbReference type="EMBL" id="TWH09251.1"/>
    </source>
</evidence>
<reference evidence="1 2" key="1">
    <citation type="submission" date="2019-07" db="EMBL/GenBank/DDBJ databases">
        <title>Genome sequencing of lignin-degrading bacterial isolates.</title>
        <authorList>
            <person name="Gladden J."/>
        </authorList>
    </citation>
    <scope>NUCLEOTIDE SEQUENCE [LARGE SCALE GENOMIC DNA]</scope>
    <source>
        <strain evidence="1 2">J19</strain>
    </source>
</reference>
<dbReference type="RefSeq" id="WP_037034480.1">
    <property type="nucleotide sequence ID" value="NZ_VLJS01000070.1"/>
</dbReference>
<accession>A0A562DI15</accession>
<name>A0A562DI15_9GAMM</name>
<dbReference type="OrthoDB" id="357294at2"/>
<organism evidence="1 2">
    <name type="scientific">Pseudoxanthomonas taiwanensis J19</name>
    <dbReference type="NCBI Taxonomy" id="935569"/>
    <lineage>
        <taxon>Bacteria</taxon>
        <taxon>Pseudomonadati</taxon>
        <taxon>Pseudomonadota</taxon>
        <taxon>Gammaproteobacteria</taxon>
        <taxon>Lysobacterales</taxon>
        <taxon>Lysobacteraceae</taxon>
        <taxon>Pseudoxanthomonas</taxon>
    </lineage>
</organism>
<proteinExistence type="predicted"/>
<dbReference type="PANTHER" id="PTHR40590">
    <property type="entry name" value="CYTOPLASMIC PROTEIN-RELATED"/>
    <property type="match status" value="1"/>
</dbReference>
<dbReference type="PANTHER" id="PTHR40590:SF1">
    <property type="entry name" value="CYTOPLASMIC PROTEIN"/>
    <property type="match status" value="1"/>
</dbReference>
<protein>
    <recommendedName>
        <fullName evidence="3">TraB family protein</fullName>
    </recommendedName>
</protein>
<dbReference type="Proteomes" id="UP000321583">
    <property type="component" value="Unassembled WGS sequence"/>
</dbReference>
<dbReference type="AlphaFoldDB" id="A0A562DI15"/>
<evidence type="ECO:0008006" key="3">
    <source>
        <dbReference type="Google" id="ProtNLM"/>
    </source>
</evidence>
<dbReference type="InterPro" id="IPR047111">
    <property type="entry name" value="YbaP-like"/>
</dbReference>
<gene>
    <name evidence="1" type="ORF">L613_004000000030</name>
</gene>
<sequence length="311" mass="33714">MHALFPRACGPSRRFARLAVLLLGLLLTLPVLAAPPVPLLWKVSDADNSVYLLGSFHMLRPGDEVLAAEVEDAFAAADALVFELAPDEATSPTLAAAMLRAALRKRPGTLQDDLGPALWARMQAHAAATGLPLAQLSGVEPWFLGLTLAIGQLQRMGFDPALGLDRQLMQAAASAGKPASGLERAADQIAVLAGMPLATQVQMLDQSLAQAEAGDEAIETMYRTWRRGDAEGLWRLLGEDLRRQYPELYRHINVARNEAWLPQIRQRLERGQGDVLVVVGALHLLGSDGLVERLRAQGYRVERVCRACAGR</sequence>
<dbReference type="Pfam" id="PF01963">
    <property type="entry name" value="TraB_PrgY_gumN"/>
    <property type="match status" value="1"/>
</dbReference>
<evidence type="ECO:0000313" key="2">
    <source>
        <dbReference type="Proteomes" id="UP000321583"/>
    </source>
</evidence>
<dbReference type="EMBL" id="VLJS01000070">
    <property type="protein sequence ID" value="TWH09251.1"/>
    <property type="molecule type" value="Genomic_DNA"/>
</dbReference>
<keyword evidence="2" id="KW-1185">Reference proteome</keyword>